<dbReference type="PANTHER" id="PTHR43777:SF1">
    <property type="entry name" value="MOLYBDENUM COFACTOR CYTIDYLYLTRANSFERASE"/>
    <property type="match status" value="1"/>
</dbReference>
<name>A0A286R7U5_9BACI</name>
<dbReference type="InterPro" id="IPR025877">
    <property type="entry name" value="MobA-like_NTP_Trfase"/>
</dbReference>
<reference evidence="2 3" key="1">
    <citation type="submission" date="2017-08" db="EMBL/GenBank/DDBJ databases">
        <title>Complete Genome Sequence of Bacillus kochii Oregon-R-modENCODE STRAIN BDGP4, isolated from Drosophila melanogaster gut.</title>
        <authorList>
            <person name="Wan K.H."/>
            <person name="Yu C."/>
            <person name="Park S."/>
            <person name="Hammonds A.S."/>
            <person name="Booth B.W."/>
            <person name="Celniker S.E."/>
        </authorList>
    </citation>
    <scope>NUCLEOTIDE SEQUENCE [LARGE SCALE GENOMIC DNA]</scope>
    <source>
        <strain evidence="2 3">BDGP4</strain>
    </source>
</reference>
<dbReference type="Gene3D" id="3.90.550.10">
    <property type="entry name" value="Spore Coat Polysaccharide Biosynthesis Protein SpsA, Chain A"/>
    <property type="match status" value="1"/>
</dbReference>
<feature type="domain" description="MobA-like NTP transferase" evidence="1">
    <location>
        <begin position="15"/>
        <end position="173"/>
    </location>
</feature>
<keyword evidence="3" id="KW-1185">Reference proteome</keyword>
<dbReference type="EMBL" id="CP022983">
    <property type="protein sequence ID" value="ASV69521.1"/>
    <property type="molecule type" value="Genomic_DNA"/>
</dbReference>
<dbReference type="AlphaFoldDB" id="A0A286R7U5"/>
<dbReference type="Proteomes" id="UP000215137">
    <property type="component" value="Chromosome"/>
</dbReference>
<dbReference type="Pfam" id="PF12804">
    <property type="entry name" value="NTP_transf_3"/>
    <property type="match status" value="1"/>
</dbReference>
<dbReference type="OrthoDB" id="285216at2"/>
<gene>
    <name evidence="2" type="ORF">CKF48_20735</name>
</gene>
<dbReference type="RefSeq" id="WP_095373085.1">
    <property type="nucleotide sequence ID" value="NZ_CP022983.1"/>
</dbReference>
<proteinExistence type="predicted"/>
<protein>
    <recommendedName>
        <fullName evidence="1">MobA-like NTP transferase domain-containing protein</fullName>
    </recommendedName>
</protein>
<dbReference type="GO" id="GO:0016779">
    <property type="term" value="F:nucleotidyltransferase activity"/>
    <property type="evidence" value="ECO:0007669"/>
    <property type="project" value="UniProtKB-ARBA"/>
</dbReference>
<dbReference type="KEGG" id="bko:CKF48_20735"/>
<dbReference type="SUPFAM" id="SSF53448">
    <property type="entry name" value="Nucleotide-diphospho-sugar transferases"/>
    <property type="match status" value="1"/>
</dbReference>
<evidence type="ECO:0000313" key="3">
    <source>
        <dbReference type="Proteomes" id="UP000215137"/>
    </source>
</evidence>
<dbReference type="PANTHER" id="PTHR43777">
    <property type="entry name" value="MOLYBDENUM COFACTOR CYTIDYLYLTRANSFERASE"/>
    <property type="match status" value="1"/>
</dbReference>
<evidence type="ECO:0000259" key="1">
    <source>
        <dbReference type="Pfam" id="PF12804"/>
    </source>
</evidence>
<organism evidence="2 3">
    <name type="scientific">Cytobacillus kochii</name>
    <dbReference type="NCBI Taxonomy" id="859143"/>
    <lineage>
        <taxon>Bacteria</taxon>
        <taxon>Bacillati</taxon>
        <taxon>Bacillota</taxon>
        <taxon>Bacilli</taxon>
        <taxon>Bacillales</taxon>
        <taxon>Bacillaceae</taxon>
        <taxon>Cytobacillus</taxon>
    </lineage>
</organism>
<accession>A0A286R7U5</accession>
<dbReference type="CDD" id="cd04182">
    <property type="entry name" value="GT_2_like_f"/>
    <property type="match status" value="1"/>
</dbReference>
<dbReference type="InterPro" id="IPR029044">
    <property type="entry name" value="Nucleotide-diphossugar_trans"/>
</dbReference>
<sequence length="207" mass="23499">MRNLSTNHHKRPIKAIILAAGLSTRMGRSKQLLPFKGVTMLHYVIEQVLKLHCKEVIAVIGHDAVTIMEEIKINDPSFSWAYNSDYANGQSSSLYKGLTQVAFPKEDALVFLGDTPFIEKETSEMIIQRGQQLARDKNHPISIRPSYDQTPGHPVYFANINNTMIQSIQQQSGKNFIQTIPYKEEIAVNDRGILLDIDTIKEYEKLK</sequence>
<evidence type="ECO:0000313" key="2">
    <source>
        <dbReference type="EMBL" id="ASV69521.1"/>
    </source>
</evidence>